<dbReference type="OrthoDB" id="360192at2"/>
<dbReference type="RefSeq" id="WP_052740528.1">
    <property type="nucleotide sequence ID" value="NZ_CAUERS010000029.1"/>
</dbReference>
<dbReference type="Proteomes" id="UP000034076">
    <property type="component" value="Unassembled WGS sequence"/>
</dbReference>
<organism evidence="2 3">
    <name type="scientific">Christensenella hongkongensis</name>
    <dbReference type="NCBI Taxonomy" id="270498"/>
    <lineage>
        <taxon>Bacteria</taxon>
        <taxon>Bacillati</taxon>
        <taxon>Bacillota</taxon>
        <taxon>Clostridia</taxon>
        <taxon>Christensenellales</taxon>
        <taxon>Christensenellaceae</taxon>
        <taxon>Christensenella</taxon>
    </lineage>
</organism>
<sequence length="159" mass="17142">MVSAASLWTVFGTSILPIIELKGAIPLGLGLGVPFWTTYFLALLGSCLPAPFIVIFIERIIRWMQGSKVKLFNKFANWLMGKVEKHKGGIEKYGYLGVFIFVAIPLPGTGVWTGSLIASVLGLKPAKAIPLVILGNVVAGFIMLMLSSIFFPGMAPWSA</sequence>
<protein>
    <submittedName>
        <fullName evidence="2">Small multidrug export protein (QacE)</fullName>
    </submittedName>
</protein>
<feature type="transmembrane region" description="Helical" evidence="1">
    <location>
        <begin position="95"/>
        <end position="122"/>
    </location>
</feature>
<keyword evidence="3" id="KW-1185">Reference proteome</keyword>
<dbReference type="PANTHER" id="PTHR36007">
    <property type="entry name" value="TRANSPORT PROTEIN-RELATED"/>
    <property type="match status" value="1"/>
</dbReference>
<feature type="transmembrane region" description="Helical" evidence="1">
    <location>
        <begin position="33"/>
        <end position="57"/>
    </location>
</feature>
<keyword evidence="1" id="KW-1133">Transmembrane helix</keyword>
<evidence type="ECO:0000313" key="3">
    <source>
        <dbReference type="Proteomes" id="UP000034076"/>
    </source>
</evidence>
<name>A0A0M2NCC2_9FIRM</name>
<proteinExistence type="predicted"/>
<evidence type="ECO:0000256" key="1">
    <source>
        <dbReference type="SAM" id="Phobius"/>
    </source>
</evidence>
<feature type="transmembrane region" description="Helical" evidence="1">
    <location>
        <begin position="128"/>
        <end position="151"/>
    </location>
</feature>
<keyword evidence="1" id="KW-0812">Transmembrane</keyword>
<gene>
    <name evidence="2" type="ORF">CHK_2202</name>
</gene>
<evidence type="ECO:0000313" key="2">
    <source>
        <dbReference type="EMBL" id="KKI50139.1"/>
    </source>
</evidence>
<dbReference type="PANTHER" id="PTHR36007:SF2">
    <property type="entry name" value="TRANSPORT PROTEIN-RELATED"/>
    <property type="match status" value="1"/>
</dbReference>
<dbReference type="Pfam" id="PF06695">
    <property type="entry name" value="Sm_multidrug_ex"/>
    <property type="match status" value="1"/>
</dbReference>
<reference evidence="2 3" key="1">
    <citation type="submission" date="2015-04" db="EMBL/GenBank/DDBJ databases">
        <title>Draft genome sequence of bacteremic isolate Catabacter hongkongensis type strain HKU16T.</title>
        <authorList>
            <person name="Lau S.K."/>
            <person name="Teng J.L."/>
            <person name="Huang Y."/>
            <person name="Curreem S.O."/>
            <person name="Tsui S.K."/>
            <person name="Woo P.C."/>
        </authorList>
    </citation>
    <scope>NUCLEOTIDE SEQUENCE [LARGE SCALE GENOMIC DNA]</scope>
    <source>
        <strain evidence="2 3">HKU16</strain>
    </source>
</reference>
<dbReference type="InterPro" id="IPR009577">
    <property type="entry name" value="Sm_multidrug_ex"/>
</dbReference>
<keyword evidence="1" id="KW-0472">Membrane</keyword>
<accession>A0A0M2NCC2</accession>
<dbReference type="AlphaFoldDB" id="A0A0M2NCC2"/>
<comment type="caution">
    <text evidence="2">The sequence shown here is derived from an EMBL/GenBank/DDBJ whole genome shotgun (WGS) entry which is preliminary data.</text>
</comment>
<dbReference type="EMBL" id="LAYJ01000112">
    <property type="protein sequence ID" value="KKI50139.1"/>
    <property type="molecule type" value="Genomic_DNA"/>
</dbReference>